<evidence type="ECO:0000256" key="1">
    <source>
        <dbReference type="ARBA" id="ARBA00004173"/>
    </source>
</evidence>
<evidence type="ECO:0008006" key="9">
    <source>
        <dbReference type="Google" id="ProtNLM"/>
    </source>
</evidence>
<keyword evidence="8" id="KW-1185">Reference proteome</keyword>
<dbReference type="GO" id="GO:0016020">
    <property type="term" value="C:membrane"/>
    <property type="evidence" value="ECO:0007669"/>
    <property type="project" value="UniProtKB-SubCell"/>
</dbReference>
<evidence type="ECO:0000256" key="4">
    <source>
        <dbReference type="ARBA" id="ARBA00022824"/>
    </source>
</evidence>
<dbReference type="OrthoDB" id="1658288at2759"/>
<evidence type="ECO:0000256" key="6">
    <source>
        <dbReference type="ARBA" id="ARBA00023136"/>
    </source>
</evidence>
<reference evidence="7" key="1">
    <citation type="journal article" date="2020" name="Stud. Mycol.">
        <title>101 Dothideomycetes genomes: a test case for predicting lifestyles and emergence of pathogens.</title>
        <authorList>
            <person name="Haridas S."/>
            <person name="Albert R."/>
            <person name="Binder M."/>
            <person name="Bloem J."/>
            <person name="Labutti K."/>
            <person name="Salamov A."/>
            <person name="Andreopoulos B."/>
            <person name="Baker S."/>
            <person name="Barry K."/>
            <person name="Bills G."/>
            <person name="Bluhm B."/>
            <person name="Cannon C."/>
            <person name="Castanera R."/>
            <person name="Culley D."/>
            <person name="Daum C."/>
            <person name="Ezra D."/>
            <person name="Gonzalez J."/>
            <person name="Henrissat B."/>
            <person name="Kuo A."/>
            <person name="Liang C."/>
            <person name="Lipzen A."/>
            <person name="Lutzoni F."/>
            <person name="Magnuson J."/>
            <person name="Mondo S."/>
            <person name="Nolan M."/>
            <person name="Ohm R."/>
            <person name="Pangilinan J."/>
            <person name="Park H.-J."/>
            <person name="Ramirez L."/>
            <person name="Alfaro M."/>
            <person name="Sun H."/>
            <person name="Tritt A."/>
            <person name="Yoshinaga Y."/>
            <person name="Zwiers L.-H."/>
            <person name="Turgeon B."/>
            <person name="Goodwin S."/>
            <person name="Spatafora J."/>
            <person name="Crous P."/>
            <person name="Grigoriev I."/>
        </authorList>
    </citation>
    <scope>NUCLEOTIDE SEQUENCE</scope>
    <source>
        <strain evidence="7">ATCC 16933</strain>
    </source>
</reference>
<dbReference type="Proteomes" id="UP000799766">
    <property type="component" value="Unassembled WGS sequence"/>
</dbReference>
<dbReference type="AlphaFoldDB" id="A0A6A6P4F5"/>
<accession>A0A6A6P4F5</accession>
<keyword evidence="6" id="KW-0472">Membrane</keyword>
<dbReference type="InterPro" id="IPR052374">
    <property type="entry name" value="SERAC1"/>
</dbReference>
<protein>
    <recommendedName>
        <fullName evidence="9">DUF676 domain-containing protein</fullName>
    </recommendedName>
</protein>
<dbReference type="GO" id="GO:0005739">
    <property type="term" value="C:mitochondrion"/>
    <property type="evidence" value="ECO:0007669"/>
    <property type="project" value="UniProtKB-SubCell"/>
</dbReference>
<sequence>MASRRVPRTFRATNVPCSTSKSSLEAAVCTLCDPTEKDSIKIRTTIAPSCTDAKRSQTAIITFDPSTPQKLAQASKVYIIVDGADVEIDSDFFGLTQLYPPRGKKVSADIVAVTGLNGHAFGSWSGGPSKKMWLRDFLCEDDVLKTCRTMIFGYNSKLRDAADHSMFEYVRSFLGELSKARSSEEERRRPIIFIGHSFGGNIITHSLPYAKTYESDAKICSIVKATYGMHFFGVPHNGIALDDVVDMVKDGSKPERVELVNEIINTAKSLTFPKENFKNMATNLKIVSFYETNMTKKVIKVRGESGYGRDGDHIMVVKRESAVLGLPSSIETAIPVDENHSSMVKFPTRTNKTYEHVRSFLQDWVKAAEKVVSERFGMLVLEFPLLTC</sequence>
<evidence type="ECO:0000256" key="2">
    <source>
        <dbReference type="ARBA" id="ARBA00004240"/>
    </source>
</evidence>
<name>A0A6A6P4F5_9PEZI</name>
<dbReference type="Gene3D" id="3.40.50.1820">
    <property type="entry name" value="alpha/beta hydrolase"/>
    <property type="match status" value="1"/>
</dbReference>
<evidence type="ECO:0000313" key="7">
    <source>
        <dbReference type="EMBL" id="KAF2458876.1"/>
    </source>
</evidence>
<evidence type="ECO:0000256" key="5">
    <source>
        <dbReference type="ARBA" id="ARBA00023128"/>
    </source>
</evidence>
<dbReference type="PANTHER" id="PTHR48182">
    <property type="entry name" value="PROTEIN SERAC1"/>
    <property type="match status" value="1"/>
</dbReference>
<gene>
    <name evidence="7" type="ORF">BDY21DRAFT_282753</name>
</gene>
<organism evidence="7 8">
    <name type="scientific">Lineolata rhizophorae</name>
    <dbReference type="NCBI Taxonomy" id="578093"/>
    <lineage>
        <taxon>Eukaryota</taxon>
        <taxon>Fungi</taxon>
        <taxon>Dikarya</taxon>
        <taxon>Ascomycota</taxon>
        <taxon>Pezizomycotina</taxon>
        <taxon>Dothideomycetes</taxon>
        <taxon>Dothideomycetes incertae sedis</taxon>
        <taxon>Lineolatales</taxon>
        <taxon>Lineolataceae</taxon>
        <taxon>Lineolata</taxon>
    </lineage>
</organism>
<dbReference type="SUPFAM" id="SSF53474">
    <property type="entry name" value="alpha/beta-Hydrolases"/>
    <property type="match status" value="1"/>
</dbReference>
<evidence type="ECO:0000256" key="3">
    <source>
        <dbReference type="ARBA" id="ARBA00004370"/>
    </source>
</evidence>
<keyword evidence="4" id="KW-0256">Endoplasmic reticulum</keyword>
<dbReference type="EMBL" id="MU001676">
    <property type="protein sequence ID" value="KAF2458876.1"/>
    <property type="molecule type" value="Genomic_DNA"/>
</dbReference>
<comment type="subcellular location">
    <subcellularLocation>
        <location evidence="2">Endoplasmic reticulum</location>
    </subcellularLocation>
    <subcellularLocation>
        <location evidence="3">Membrane</location>
    </subcellularLocation>
    <subcellularLocation>
        <location evidence="1">Mitochondrion</location>
    </subcellularLocation>
</comment>
<dbReference type="InterPro" id="IPR029058">
    <property type="entry name" value="AB_hydrolase_fold"/>
</dbReference>
<proteinExistence type="predicted"/>
<evidence type="ECO:0000313" key="8">
    <source>
        <dbReference type="Proteomes" id="UP000799766"/>
    </source>
</evidence>
<keyword evidence="5" id="KW-0496">Mitochondrion</keyword>
<dbReference type="PANTHER" id="PTHR48182:SF2">
    <property type="entry name" value="PROTEIN SERAC1"/>
    <property type="match status" value="1"/>
</dbReference>
<dbReference type="GO" id="GO:0005783">
    <property type="term" value="C:endoplasmic reticulum"/>
    <property type="evidence" value="ECO:0007669"/>
    <property type="project" value="UniProtKB-SubCell"/>
</dbReference>